<gene>
    <name evidence="2" type="ORF">PCASD_08610</name>
</gene>
<evidence type="ECO:0000313" key="2">
    <source>
        <dbReference type="EMBL" id="PLW35224.1"/>
    </source>
</evidence>
<name>A0A2N5UBV4_9BASI</name>
<protein>
    <submittedName>
        <fullName evidence="2">Uncharacterized protein</fullName>
    </submittedName>
</protein>
<evidence type="ECO:0000256" key="1">
    <source>
        <dbReference type="SAM" id="MobiDB-lite"/>
    </source>
</evidence>
<reference evidence="2 3" key="1">
    <citation type="submission" date="2017-11" db="EMBL/GenBank/DDBJ databases">
        <title>De novo assembly and phasing of dikaryotic genomes from two isolates of Puccinia coronata f. sp. avenae, the causal agent of oat crown rust.</title>
        <authorList>
            <person name="Miller M.E."/>
            <person name="Zhang Y."/>
            <person name="Omidvar V."/>
            <person name="Sperschneider J."/>
            <person name="Schwessinger B."/>
            <person name="Raley C."/>
            <person name="Palmer J.M."/>
            <person name="Garnica D."/>
            <person name="Upadhyaya N."/>
            <person name="Rathjen J."/>
            <person name="Taylor J.M."/>
            <person name="Park R.F."/>
            <person name="Dodds P.N."/>
            <person name="Hirsch C.D."/>
            <person name="Kianian S.F."/>
            <person name="Figueroa M."/>
        </authorList>
    </citation>
    <scope>NUCLEOTIDE SEQUENCE [LARGE SCALE GENOMIC DNA]</scope>
    <source>
        <strain evidence="2">12SD80</strain>
    </source>
</reference>
<evidence type="ECO:0000313" key="3">
    <source>
        <dbReference type="Proteomes" id="UP000235392"/>
    </source>
</evidence>
<proteinExistence type="predicted"/>
<feature type="region of interest" description="Disordered" evidence="1">
    <location>
        <begin position="36"/>
        <end position="132"/>
    </location>
</feature>
<dbReference type="AlphaFoldDB" id="A0A2N5UBV4"/>
<organism evidence="2 3">
    <name type="scientific">Puccinia coronata f. sp. avenae</name>
    <dbReference type="NCBI Taxonomy" id="200324"/>
    <lineage>
        <taxon>Eukaryota</taxon>
        <taxon>Fungi</taxon>
        <taxon>Dikarya</taxon>
        <taxon>Basidiomycota</taxon>
        <taxon>Pucciniomycotina</taxon>
        <taxon>Pucciniomycetes</taxon>
        <taxon>Pucciniales</taxon>
        <taxon>Pucciniaceae</taxon>
        <taxon>Puccinia</taxon>
    </lineage>
</organism>
<comment type="caution">
    <text evidence="2">The sequence shown here is derived from an EMBL/GenBank/DDBJ whole genome shotgun (WGS) entry which is preliminary data.</text>
</comment>
<feature type="compositionally biased region" description="Polar residues" evidence="1">
    <location>
        <begin position="98"/>
        <end position="115"/>
    </location>
</feature>
<dbReference type="EMBL" id="PGCI01000182">
    <property type="protein sequence ID" value="PLW35224.1"/>
    <property type="molecule type" value="Genomic_DNA"/>
</dbReference>
<sequence length="132" mass="14318">MPNTLVLRDSKLLASVALVGMGTVEVMKVYSNGGQCQILSNRDDKPKRQRKGYTSYAAKPCEASRNCQSSTKSDEHLARPSEQAAHSAGPTKAVHPNGKQQDSSLHSRITESVSKLATRISPRANETSRINP</sequence>
<accession>A0A2N5UBV4</accession>
<dbReference type="Proteomes" id="UP000235392">
    <property type="component" value="Unassembled WGS sequence"/>
</dbReference>